<gene>
    <name evidence="1" type="ORF">HRJ53_29620</name>
</gene>
<keyword evidence="2" id="KW-1185">Reference proteome</keyword>
<dbReference type="AlphaFoldDB" id="A0A7V8NXW4"/>
<dbReference type="Proteomes" id="UP000567293">
    <property type="component" value="Unassembled WGS sequence"/>
</dbReference>
<dbReference type="EMBL" id="JACDQQ010002859">
    <property type="protein sequence ID" value="MBA0089170.1"/>
    <property type="molecule type" value="Genomic_DNA"/>
</dbReference>
<organism evidence="1 2">
    <name type="scientific">Candidatus Acidiferrum panamense</name>
    <dbReference type="NCBI Taxonomy" id="2741543"/>
    <lineage>
        <taxon>Bacteria</taxon>
        <taxon>Pseudomonadati</taxon>
        <taxon>Acidobacteriota</taxon>
        <taxon>Terriglobia</taxon>
        <taxon>Candidatus Acidiferrales</taxon>
        <taxon>Candidatus Acidiferrum</taxon>
    </lineage>
</organism>
<proteinExistence type="predicted"/>
<comment type="caution">
    <text evidence="1">The sequence shown here is derived from an EMBL/GenBank/DDBJ whole genome shotgun (WGS) entry which is preliminary data.</text>
</comment>
<evidence type="ECO:0000313" key="2">
    <source>
        <dbReference type="Proteomes" id="UP000567293"/>
    </source>
</evidence>
<evidence type="ECO:0000313" key="1">
    <source>
        <dbReference type="EMBL" id="MBA0089170.1"/>
    </source>
</evidence>
<reference evidence="1" key="1">
    <citation type="submission" date="2020-06" db="EMBL/GenBank/DDBJ databases">
        <title>Legume-microbial interactions unlock mineral nutrients during tropical forest succession.</title>
        <authorList>
            <person name="Epihov D.Z."/>
        </authorList>
    </citation>
    <scope>NUCLEOTIDE SEQUENCE [LARGE SCALE GENOMIC DNA]</scope>
    <source>
        <strain evidence="1">Pan2503</strain>
    </source>
</reference>
<accession>A0A7V8NXW4</accession>
<sequence length="228" mass="24659">MTPGAGQPSASQILDKYLQAVGGAQRLAGLTSFIATGTSVGYGGLGGGGSFQILAKAPDLRAVIIEFKDHPERGNSTRAYNGKEAWIKSPRSLLGQYQLTGNELEGARLDALLSFPQQIKTALTNWRVGNPDNINGHDVQVLQGSGPKGLVATLYFDAQSGLLSRVVRYSRTPVGRVPTQADYSDYRDVNGIKFPFEYTFSWLDGKDSFKLSDVKTNAPVDESKFQKP</sequence>
<name>A0A7V8NXW4_9BACT</name>
<protein>
    <submittedName>
        <fullName evidence="1">Uncharacterized protein</fullName>
    </submittedName>
</protein>